<dbReference type="SMART" id="SM00346">
    <property type="entry name" value="HTH_ICLR"/>
    <property type="match status" value="1"/>
</dbReference>
<dbReference type="SUPFAM" id="SSF46785">
    <property type="entry name" value="Winged helix' DNA-binding domain"/>
    <property type="match status" value="1"/>
</dbReference>
<dbReference type="InterPro" id="IPR050707">
    <property type="entry name" value="HTH_MetabolicPath_Reg"/>
</dbReference>
<evidence type="ECO:0000256" key="2">
    <source>
        <dbReference type="ARBA" id="ARBA00023125"/>
    </source>
</evidence>
<dbReference type="SUPFAM" id="SSF55781">
    <property type="entry name" value="GAF domain-like"/>
    <property type="match status" value="1"/>
</dbReference>
<evidence type="ECO:0000313" key="6">
    <source>
        <dbReference type="EMBL" id="MFC5665250.1"/>
    </source>
</evidence>
<organism evidence="6 7">
    <name type="scientific">Kitasatospora misakiensis</name>
    <dbReference type="NCBI Taxonomy" id="67330"/>
    <lineage>
        <taxon>Bacteria</taxon>
        <taxon>Bacillati</taxon>
        <taxon>Actinomycetota</taxon>
        <taxon>Actinomycetes</taxon>
        <taxon>Kitasatosporales</taxon>
        <taxon>Streptomycetaceae</taxon>
        <taxon>Kitasatospora</taxon>
    </lineage>
</organism>
<keyword evidence="1" id="KW-0805">Transcription regulation</keyword>
<evidence type="ECO:0000259" key="4">
    <source>
        <dbReference type="PROSITE" id="PS51077"/>
    </source>
</evidence>
<dbReference type="Proteomes" id="UP001595975">
    <property type="component" value="Unassembled WGS sequence"/>
</dbReference>
<dbReference type="InterPro" id="IPR036390">
    <property type="entry name" value="WH_DNA-bd_sf"/>
</dbReference>
<dbReference type="PANTHER" id="PTHR30136">
    <property type="entry name" value="HELIX-TURN-HELIX TRANSCRIPTIONAL REGULATOR, ICLR FAMILY"/>
    <property type="match status" value="1"/>
</dbReference>
<dbReference type="PROSITE" id="PS51078">
    <property type="entry name" value="ICLR_ED"/>
    <property type="match status" value="1"/>
</dbReference>
<dbReference type="InterPro" id="IPR029016">
    <property type="entry name" value="GAF-like_dom_sf"/>
</dbReference>
<dbReference type="PROSITE" id="PS51077">
    <property type="entry name" value="HTH_ICLR"/>
    <property type="match status" value="1"/>
</dbReference>
<dbReference type="InterPro" id="IPR005471">
    <property type="entry name" value="Tscrpt_reg_IclR_N"/>
</dbReference>
<accession>A0ABW0X3Y4</accession>
<dbReference type="Pfam" id="PF09339">
    <property type="entry name" value="HTH_IclR"/>
    <property type="match status" value="1"/>
</dbReference>
<gene>
    <name evidence="6" type="ORF">ACFP3U_19975</name>
</gene>
<feature type="domain" description="HTH iclR-type" evidence="4">
    <location>
        <begin position="11"/>
        <end position="72"/>
    </location>
</feature>
<keyword evidence="2" id="KW-0238">DNA-binding</keyword>
<keyword evidence="7" id="KW-1185">Reference proteome</keyword>
<comment type="caution">
    <text evidence="6">The sequence shown here is derived from an EMBL/GenBank/DDBJ whole genome shotgun (WGS) entry which is preliminary data.</text>
</comment>
<dbReference type="InterPro" id="IPR036388">
    <property type="entry name" value="WH-like_DNA-bd_sf"/>
</dbReference>
<reference evidence="7" key="1">
    <citation type="journal article" date="2019" name="Int. J. Syst. Evol. Microbiol.">
        <title>The Global Catalogue of Microorganisms (GCM) 10K type strain sequencing project: providing services to taxonomists for standard genome sequencing and annotation.</title>
        <authorList>
            <consortium name="The Broad Institute Genomics Platform"/>
            <consortium name="The Broad Institute Genome Sequencing Center for Infectious Disease"/>
            <person name="Wu L."/>
            <person name="Ma J."/>
        </authorList>
    </citation>
    <scope>NUCLEOTIDE SEQUENCE [LARGE SCALE GENOMIC DNA]</scope>
    <source>
        <strain evidence="7">CGMCC 4.1437</strain>
    </source>
</reference>
<dbReference type="Gene3D" id="1.10.10.10">
    <property type="entry name" value="Winged helix-like DNA-binding domain superfamily/Winged helix DNA-binding domain"/>
    <property type="match status" value="1"/>
</dbReference>
<dbReference type="RefSeq" id="WP_380226938.1">
    <property type="nucleotide sequence ID" value="NZ_JBHSOF010000025.1"/>
</dbReference>
<dbReference type="Gene3D" id="3.30.450.40">
    <property type="match status" value="1"/>
</dbReference>
<dbReference type="PANTHER" id="PTHR30136:SF24">
    <property type="entry name" value="HTH-TYPE TRANSCRIPTIONAL REPRESSOR ALLR"/>
    <property type="match status" value="1"/>
</dbReference>
<evidence type="ECO:0000256" key="1">
    <source>
        <dbReference type="ARBA" id="ARBA00023015"/>
    </source>
</evidence>
<feature type="domain" description="IclR-ED" evidence="5">
    <location>
        <begin position="73"/>
        <end position="253"/>
    </location>
</feature>
<sequence length="256" mass="28148">MAITSPATGERSVADRLLGILGAFDAKNRELTVSEISRRCGIPIATTHRMVAKLISWGALERTIEGRCTIGLWLWSQTARATRHFALHDVAMPHMLQLHDRTRTMVNLSVMDDLDGVWLESIWSNQECYSDSRAVGNRFPLHATASGMVLLAHADPATQERFFAGHPNSRDKFTASDAAELRKEFRQVKHQGFAVYEGELDDGVIAIAAPVRERNGNVIAALAANVCPISQEIPNRSRLVRAAAQRVSSALALLQA</sequence>
<evidence type="ECO:0000313" key="7">
    <source>
        <dbReference type="Proteomes" id="UP001595975"/>
    </source>
</evidence>
<name>A0ABW0X3Y4_9ACTN</name>
<evidence type="ECO:0000256" key="3">
    <source>
        <dbReference type="ARBA" id="ARBA00023163"/>
    </source>
</evidence>
<evidence type="ECO:0000259" key="5">
    <source>
        <dbReference type="PROSITE" id="PS51078"/>
    </source>
</evidence>
<dbReference type="InterPro" id="IPR014757">
    <property type="entry name" value="Tscrpt_reg_IclR_C"/>
</dbReference>
<keyword evidence="3" id="KW-0804">Transcription</keyword>
<dbReference type="EMBL" id="JBHSOF010000025">
    <property type="protein sequence ID" value="MFC5665250.1"/>
    <property type="molecule type" value="Genomic_DNA"/>
</dbReference>
<dbReference type="Pfam" id="PF01614">
    <property type="entry name" value="IclR_C"/>
    <property type="match status" value="1"/>
</dbReference>
<proteinExistence type="predicted"/>
<protein>
    <submittedName>
        <fullName evidence="6">IclR family transcriptional regulator</fullName>
    </submittedName>
</protein>